<dbReference type="InterPro" id="IPR036412">
    <property type="entry name" value="HAD-like_sf"/>
</dbReference>
<comment type="caution">
    <text evidence="3">The sequence shown here is derived from an EMBL/GenBank/DDBJ whole genome shotgun (WGS) entry which is preliminary data.</text>
</comment>
<dbReference type="GO" id="GO:0009223">
    <property type="term" value="P:pyrimidine deoxyribonucleotide catabolic process"/>
    <property type="evidence" value="ECO:0007669"/>
    <property type="project" value="TreeGrafter"/>
</dbReference>
<dbReference type="GO" id="GO:0008253">
    <property type="term" value="F:5'-nucleotidase activity"/>
    <property type="evidence" value="ECO:0007669"/>
    <property type="project" value="InterPro"/>
</dbReference>
<dbReference type="Proteomes" id="UP001319200">
    <property type="component" value="Unassembled WGS sequence"/>
</dbReference>
<name>A0AAP2GKU9_9BACT</name>
<sequence length="173" mass="20717">MKRLIVDMDDVMADATGQFIHYYEKEFGIRIERSVLNGKDEGEGFPENHHVLREFPYRINFFRTMKVNENSQEVMEKLNRKYELFIVSAAMEFPQSLPEKLEWLNEHFPFLTWKQFVFCGSKAVVYGDYMIDDLPHNLEKFNGEKFLFTAPHNMHVNRFGRLNNWREVGERLL</sequence>
<evidence type="ECO:0000256" key="2">
    <source>
        <dbReference type="PIRSR" id="PIRSR610708-1"/>
    </source>
</evidence>
<keyword evidence="4" id="KW-1185">Reference proteome</keyword>
<accession>A0AAP2GKU9</accession>
<dbReference type="EMBL" id="JAHESF010000025">
    <property type="protein sequence ID" value="MBT1699429.1"/>
    <property type="molecule type" value="Genomic_DNA"/>
</dbReference>
<organism evidence="3 4">
    <name type="scientific">Chryseosolibacter histidini</name>
    <dbReference type="NCBI Taxonomy" id="2782349"/>
    <lineage>
        <taxon>Bacteria</taxon>
        <taxon>Pseudomonadati</taxon>
        <taxon>Bacteroidota</taxon>
        <taxon>Cytophagia</taxon>
        <taxon>Cytophagales</taxon>
        <taxon>Chryseotaleaceae</taxon>
        <taxon>Chryseosolibacter</taxon>
    </lineage>
</organism>
<feature type="active site" description="Nucleophile" evidence="2">
    <location>
        <position position="7"/>
    </location>
</feature>
<protein>
    <submittedName>
        <fullName evidence="3">5'-3'-deoxyribonucleotidase</fullName>
    </submittedName>
</protein>
<dbReference type="InterPro" id="IPR023214">
    <property type="entry name" value="HAD_sf"/>
</dbReference>
<dbReference type="PANTHER" id="PTHR16504">
    <property type="entry name" value="5'(3')-DEOXYRIBONUCLEOTIDASE"/>
    <property type="match status" value="1"/>
</dbReference>
<dbReference type="Pfam" id="PF06941">
    <property type="entry name" value="NT5C"/>
    <property type="match status" value="1"/>
</dbReference>
<dbReference type="AlphaFoldDB" id="A0AAP2GKU9"/>
<dbReference type="SFLD" id="SFLDS00003">
    <property type="entry name" value="Haloacid_Dehalogenase"/>
    <property type="match status" value="1"/>
</dbReference>
<feature type="active site" description="Proton donor" evidence="2">
    <location>
        <position position="9"/>
    </location>
</feature>
<dbReference type="Gene3D" id="1.10.40.40">
    <property type="entry name" value="Deoxyribonucleotidase, domain 2"/>
    <property type="match status" value="1"/>
</dbReference>
<dbReference type="SUPFAM" id="SSF56784">
    <property type="entry name" value="HAD-like"/>
    <property type="match status" value="1"/>
</dbReference>
<comment type="similarity">
    <text evidence="1">Belongs to the 5'(3')-deoxyribonucleotidase family.</text>
</comment>
<dbReference type="InterPro" id="IPR010708">
    <property type="entry name" value="5'(3')-deoxyribonucleotidase"/>
</dbReference>
<reference evidence="3 4" key="1">
    <citation type="submission" date="2021-05" db="EMBL/GenBank/DDBJ databases">
        <title>A Polyphasic approach of four new species of the genus Ohtaekwangia: Ohtaekwangia histidinii sp. nov., Ohtaekwangia cretensis sp. nov., Ohtaekwangia indiensis sp. nov., Ohtaekwangia reichenbachii sp. nov. from diverse environment.</title>
        <authorList>
            <person name="Octaviana S."/>
        </authorList>
    </citation>
    <scope>NUCLEOTIDE SEQUENCE [LARGE SCALE GENOMIC DNA]</scope>
    <source>
        <strain evidence="3 4">PWU4</strain>
    </source>
</reference>
<dbReference type="RefSeq" id="WP_254167373.1">
    <property type="nucleotide sequence ID" value="NZ_JAHESF010000025.1"/>
</dbReference>
<dbReference type="SFLD" id="SFLDG01146">
    <property type="entry name" value="C1.2.2"/>
    <property type="match status" value="1"/>
</dbReference>
<evidence type="ECO:0000313" key="3">
    <source>
        <dbReference type="EMBL" id="MBT1699429.1"/>
    </source>
</evidence>
<proteinExistence type="inferred from homology"/>
<dbReference type="SFLD" id="SFLDG01126">
    <property type="entry name" value="C1.2:_Nucleotidase_Like"/>
    <property type="match status" value="1"/>
</dbReference>
<gene>
    <name evidence="3" type="ORF">KK083_21205</name>
</gene>
<evidence type="ECO:0000256" key="1">
    <source>
        <dbReference type="ARBA" id="ARBA00009589"/>
    </source>
</evidence>
<dbReference type="Gene3D" id="3.40.50.1000">
    <property type="entry name" value="HAD superfamily/HAD-like"/>
    <property type="match status" value="1"/>
</dbReference>
<dbReference type="PANTHER" id="PTHR16504:SF4">
    <property type="entry name" value="5'(3')-DEOXYRIBONUCLEOTIDASE"/>
    <property type="match status" value="1"/>
</dbReference>
<evidence type="ECO:0000313" key="4">
    <source>
        <dbReference type="Proteomes" id="UP001319200"/>
    </source>
</evidence>